<evidence type="ECO:0000313" key="6">
    <source>
        <dbReference type="Proteomes" id="UP001595828"/>
    </source>
</evidence>
<comment type="caution">
    <text evidence="5">The sequence shown here is derived from an EMBL/GenBank/DDBJ whole genome shotgun (WGS) entry which is preliminary data.</text>
</comment>
<evidence type="ECO:0000259" key="4">
    <source>
        <dbReference type="Pfam" id="PF00441"/>
    </source>
</evidence>
<protein>
    <submittedName>
        <fullName evidence="5">Acyl-CoA dehydrogenase family protein</fullName>
    </submittedName>
</protein>
<keyword evidence="3" id="KW-0560">Oxidoreductase</keyword>
<accession>A0ABV8RTR3</accession>
<name>A0ABV8RTR3_9SPHN</name>
<organism evidence="5 6">
    <name type="scientific">Novosphingobium tardum</name>
    <dbReference type="NCBI Taxonomy" id="1538021"/>
    <lineage>
        <taxon>Bacteria</taxon>
        <taxon>Pseudomonadati</taxon>
        <taxon>Pseudomonadota</taxon>
        <taxon>Alphaproteobacteria</taxon>
        <taxon>Sphingomonadales</taxon>
        <taxon>Sphingomonadaceae</taxon>
        <taxon>Novosphingobium</taxon>
    </lineage>
</organism>
<evidence type="ECO:0000256" key="1">
    <source>
        <dbReference type="ARBA" id="ARBA00022630"/>
    </source>
</evidence>
<sequence>MNFAKTDEQRALHSGLEAFLATGSVGWDDVATGFGLEALGRSEDEGGLGTGAREAAVVASLLGPFGLGDDWAGHWVAMRTGEGSNAGGADWKDDALTLLHCAEIVGLCRAMLADAVAYSKERHQFGKAIGSFQALRHRMVDMRLSLEQAAAMTDYAIDLIDGDAPARAKAVSAARVLAGDAARVVGGGAVQVHGAMGLTEELRVGRLFRRAALLALGDGTERTHLTRYAAA</sequence>
<dbReference type="RefSeq" id="WP_379539829.1">
    <property type="nucleotide sequence ID" value="NZ_JBHSDR010000008.1"/>
</dbReference>
<reference evidence="6" key="1">
    <citation type="journal article" date="2019" name="Int. J. Syst. Evol. Microbiol.">
        <title>The Global Catalogue of Microorganisms (GCM) 10K type strain sequencing project: providing services to taxonomists for standard genome sequencing and annotation.</title>
        <authorList>
            <consortium name="The Broad Institute Genomics Platform"/>
            <consortium name="The Broad Institute Genome Sequencing Center for Infectious Disease"/>
            <person name="Wu L."/>
            <person name="Ma J."/>
        </authorList>
    </citation>
    <scope>NUCLEOTIDE SEQUENCE [LARGE SCALE GENOMIC DNA]</scope>
    <source>
        <strain evidence="6">CGMCC 1.12989</strain>
    </source>
</reference>
<feature type="domain" description="Acyl-CoA dehydrogenase/oxidase C-terminal" evidence="4">
    <location>
        <begin position="99"/>
        <end position="229"/>
    </location>
</feature>
<dbReference type="SUPFAM" id="SSF47203">
    <property type="entry name" value="Acyl-CoA dehydrogenase C-terminal domain-like"/>
    <property type="match status" value="1"/>
</dbReference>
<keyword evidence="6" id="KW-1185">Reference proteome</keyword>
<gene>
    <name evidence="5" type="ORF">ACFO0A_14615</name>
</gene>
<dbReference type="Proteomes" id="UP001595828">
    <property type="component" value="Unassembled WGS sequence"/>
</dbReference>
<proteinExistence type="predicted"/>
<dbReference type="InterPro" id="IPR009075">
    <property type="entry name" value="AcylCo_DH/oxidase_C"/>
</dbReference>
<dbReference type="Gene3D" id="1.20.140.10">
    <property type="entry name" value="Butyryl-CoA Dehydrogenase, subunit A, domain 3"/>
    <property type="match status" value="1"/>
</dbReference>
<keyword evidence="1" id="KW-0285">Flavoprotein</keyword>
<dbReference type="Pfam" id="PF00441">
    <property type="entry name" value="Acyl-CoA_dh_1"/>
    <property type="match status" value="1"/>
</dbReference>
<evidence type="ECO:0000256" key="2">
    <source>
        <dbReference type="ARBA" id="ARBA00022827"/>
    </source>
</evidence>
<dbReference type="PANTHER" id="PTHR43884:SF20">
    <property type="entry name" value="ACYL-COA DEHYDROGENASE FADE28"/>
    <property type="match status" value="1"/>
</dbReference>
<evidence type="ECO:0000256" key="3">
    <source>
        <dbReference type="ARBA" id="ARBA00023002"/>
    </source>
</evidence>
<dbReference type="PANTHER" id="PTHR43884">
    <property type="entry name" value="ACYL-COA DEHYDROGENASE"/>
    <property type="match status" value="1"/>
</dbReference>
<dbReference type="EMBL" id="JBHSDR010000008">
    <property type="protein sequence ID" value="MFC4296287.1"/>
    <property type="molecule type" value="Genomic_DNA"/>
</dbReference>
<dbReference type="InterPro" id="IPR036250">
    <property type="entry name" value="AcylCo_DH-like_C"/>
</dbReference>
<keyword evidence="2" id="KW-0274">FAD</keyword>
<evidence type="ECO:0000313" key="5">
    <source>
        <dbReference type="EMBL" id="MFC4296287.1"/>
    </source>
</evidence>